<name>A0A1G6QK82_9BACT</name>
<feature type="coiled-coil region" evidence="14">
    <location>
        <begin position="59"/>
        <end position="122"/>
    </location>
</feature>
<dbReference type="AlphaFoldDB" id="A0A1G6QK82"/>
<keyword evidence="6 12" id="KW-0406">Ion transport</keyword>
<evidence type="ECO:0000256" key="11">
    <source>
        <dbReference type="ARBA" id="ARBA00037847"/>
    </source>
</evidence>
<dbReference type="GO" id="GO:0045259">
    <property type="term" value="C:proton-transporting ATP synthase complex"/>
    <property type="evidence" value="ECO:0007669"/>
    <property type="project" value="UniProtKB-KW"/>
</dbReference>
<evidence type="ECO:0000256" key="7">
    <source>
        <dbReference type="ARBA" id="ARBA00023136"/>
    </source>
</evidence>
<dbReference type="PANTHER" id="PTHR34264">
    <property type="entry name" value="ATP SYNTHASE SUBUNIT B, CHLOROPLASTIC"/>
    <property type="match status" value="1"/>
</dbReference>
<comment type="subunit">
    <text evidence="12">F-type ATPases have 2 components, F(1) - the catalytic core - and F(0) - the membrane proton channel. F(1) has five subunits: alpha(3), beta(3), gamma(1), delta(1), epsilon(1). F(0) has three main subunits: a(1), b(2) and c(10-14). The alpha and beta chains form an alternating ring which encloses part of the gamma chain. F(1) is attached to F(0) by a central stalk formed by the gamma and epsilon chains, while a peripheral stalk is formed by the delta and b chains.</text>
</comment>
<dbReference type="RefSeq" id="WP_092129458.1">
    <property type="nucleotide sequence ID" value="NZ_FMYU01000012.1"/>
</dbReference>
<comment type="similarity">
    <text evidence="12 13">Belongs to the ATPase B chain family.</text>
</comment>
<feature type="signal peptide" evidence="15">
    <location>
        <begin position="1"/>
        <end position="19"/>
    </location>
</feature>
<organism evidence="16 17">
    <name type="scientific">Desulfurella multipotens</name>
    <dbReference type="NCBI Taxonomy" id="79269"/>
    <lineage>
        <taxon>Bacteria</taxon>
        <taxon>Pseudomonadati</taxon>
        <taxon>Campylobacterota</taxon>
        <taxon>Desulfurellia</taxon>
        <taxon>Desulfurellales</taxon>
        <taxon>Desulfurellaceae</taxon>
        <taxon>Desulfurella</taxon>
    </lineage>
</organism>
<keyword evidence="7 12" id="KW-0472">Membrane</keyword>
<evidence type="ECO:0000256" key="10">
    <source>
        <dbReference type="ARBA" id="ARBA00025614"/>
    </source>
</evidence>
<evidence type="ECO:0000256" key="14">
    <source>
        <dbReference type="SAM" id="Coils"/>
    </source>
</evidence>
<evidence type="ECO:0000256" key="3">
    <source>
        <dbReference type="ARBA" id="ARBA00022692"/>
    </source>
</evidence>
<dbReference type="GO" id="GO:0005886">
    <property type="term" value="C:plasma membrane"/>
    <property type="evidence" value="ECO:0007669"/>
    <property type="project" value="UniProtKB-SubCell"/>
</dbReference>
<keyword evidence="2 12" id="KW-0138">CF(0)</keyword>
<keyword evidence="4 12" id="KW-0375">Hydrogen ion transport</keyword>
<dbReference type="CDD" id="cd06503">
    <property type="entry name" value="ATP-synt_Fo_b"/>
    <property type="match status" value="1"/>
</dbReference>
<feature type="transmembrane region" description="Helical" evidence="12">
    <location>
        <begin position="29"/>
        <end position="47"/>
    </location>
</feature>
<keyword evidence="5 12" id="KW-1133">Transmembrane helix</keyword>
<feature type="chain" id="PRO_5011471900" description="ATP synthase subunit b" evidence="15">
    <location>
        <begin position="20"/>
        <end position="183"/>
    </location>
</feature>
<evidence type="ECO:0000313" key="16">
    <source>
        <dbReference type="EMBL" id="SDC92611.1"/>
    </source>
</evidence>
<evidence type="ECO:0000256" key="13">
    <source>
        <dbReference type="RuleBase" id="RU003848"/>
    </source>
</evidence>
<evidence type="ECO:0000256" key="5">
    <source>
        <dbReference type="ARBA" id="ARBA00022989"/>
    </source>
</evidence>
<keyword evidence="12" id="KW-1003">Cell membrane</keyword>
<dbReference type="GO" id="GO:0046933">
    <property type="term" value="F:proton-transporting ATP synthase activity, rotational mechanism"/>
    <property type="evidence" value="ECO:0007669"/>
    <property type="project" value="UniProtKB-UniRule"/>
</dbReference>
<protein>
    <recommendedName>
        <fullName evidence="12">ATP synthase subunit b</fullName>
    </recommendedName>
    <alternativeName>
        <fullName evidence="12">ATP synthase F(0) sector subunit b</fullName>
    </alternativeName>
    <alternativeName>
        <fullName evidence="12">ATPase subunit I</fullName>
    </alternativeName>
    <alternativeName>
        <fullName evidence="12">F-type ATPase subunit b</fullName>
        <shortName evidence="12">F-ATPase subunit b</shortName>
    </alternativeName>
</protein>
<evidence type="ECO:0000256" key="2">
    <source>
        <dbReference type="ARBA" id="ARBA00022547"/>
    </source>
</evidence>
<comment type="function">
    <text evidence="9 12">F(1)F(0) ATP synthase produces ATP from ADP in the presence of a proton or sodium gradient. F-type ATPases consist of two structural domains, F(1) containing the extramembraneous catalytic core and F(0) containing the membrane proton channel, linked together by a central stalk and a peripheral stalk. During catalysis, ATP synthesis in the catalytic domain of F(1) is coupled via a rotary mechanism of the central stalk subunits to proton translocation.</text>
</comment>
<gene>
    <name evidence="12" type="primary">atpF</name>
    <name evidence="16" type="ORF">SAMN05660835_01593</name>
</gene>
<dbReference type="HAMAP" id="MF_01398">
    <property type="entry name" value="ATP_synth_b_bprime"/>
    <property type="match status" value="1"/>
</dbReference>
<dbReference type="OrthoDB" id="5471016at2"/>
<keyword evidence="14" id="KW-0175">Coiled coil</keyword>
<comment type="subcellular location">
    <subcellularLocation>
        <location evidence="12">Cell membrane</location>
        <topology evidence="12">Single-pass membrane protein</topology>
    </subcellularLocation>
    <subcellularLocation>
        <location evidence="11">Endomembrane system</location>
        <topology evidence="11">Single-pass membrane protein</topology>
    </subcellularLocation>
</comment>
<comment type="function">
    <text evidence="10">Component of the F(0) channel, it forms part of the peripheral stalk, linking F(1) to F(0). The b'-subunit is a diverged and duplicated form of b found in plants and photosynthetic bacteria.</text>
</comment>
<accession>A0A1G6QK82</accession>
<dbReference type="PANTHER" id="PTHR34264:SF3">
    <property type="entry name" value="ATP SYNTHASE SUBUNIT B, CHLOROPLASTIC"/>
    <property type="match status" value="1"/>
</dbReference>
<keyword evidence="17" id="KW-1185">Reference proteome</keyword>
<dbReference type="Proteomes" id="UP000199411">
    <property type="component" value="Unassembled WGS sequence"/>
</dbReference>
<keyword evidence="3 12" id="KW-0812">Transmembrane</keyword>
<evidence type="ECO:0000256" key="9">
    <source>
        <dbReference type="ARBA" id="ARBA00025198"/>
    </source>
</evidence>
<evidence type="ECO:0000256" key="6">
    <source>
        <dbReference type="ARBA" id="ARBA00023065"/>
    </source>
</evidence>
<keyword evidence="8 12" id="KW-0066">ATP synthesis</keyword>
<sequence length="183" mass="21587">MKFIYSLFILIAMPLTAFASESESAGAHMLWRVIDFIIFASLIVYFLRKPVANYFRNRKKQIFEEIENAKKAKEEAQQALNEAQSLLSKLSSEIENIINTYKQMGEKEKEDYANMAKELEEIFKKRLEQEKTMILNKAYKDFIDKVISKAITKAKQQFMALNNQDLRSINKRYFDYFGVEYDK</sequence>
<evidence type="ECO:0000256" key="8">
    <source>
        <dbReference type="ARBA" id="ARBA00023310"/>
    </source>
</evidence>
<evidence type="ECO:0000313" key="17">
    <source>
        <dbReference type="Proteomes" id="UP000199411"/>
    </source>
</evidence>
<evidence type="ECO:0000256" key="12">
    <source>
        <dbReference type="HAMAP-Rule" id="MF_01398"/>
    </source>
</evidence>
<keyword evidence="1 12" id="KW-0813">Transport</keyword>
<evidence type="ECO:0000256" key="1">
    <source>
        <dbReference type="ARBA" id="ARBA00022448"/>
    </source>
</evidence>
<dbReference type="EMBL" id="FMYU01000012">
    <property type="protein sequence ID" value="SDC92611.1"/>
    <property type="molecule type" value="Genomic_DNA"/>
</dbReference>
<evidence type="ECO:0000256" key="15">
    <source>
        <dbReference type="SAM" id="SignalP"/>
    </source>
</evidence>
<keyword evidence="15" id="KW-0732">Signal</keyword>
<dbReference type="GO" id="GO:0012505">
    <property type="term" value="C:endomembrane system"/>
    <property type="evidence" value="ECO:0007669"/>
    <property type="project" value="UniProtKB-SubCell"/>
</dbReference>
<proteinExistence type="inferred from homology"/>
<dbReference type="Pfam" id="PF00430">
    <property type="entry name" value="ATP-synt_B"/>
    <property type="match status" value="1"/>
</dbReference>
<dbReference type="InterPro" id="IPR002146">
    <property type="entry name" value="ATP_synth_b/b'su_bac/chlpt"/>
</dbReference>
<reference evidence="17" key="1">
    <citation type="submission" date="2016-10" db="EMBL/GenBank/DDBJ databases">
        <authorList>
            <person name="Varghese N."/>
            <person name="Submissions S."/>
        </authorList>
    </citation>
    <scope>NUCLEOTIDE SEQUENCE [LARGE SCALE GENOMIC DNA]</scope>
    <source>
        <strain evidence="17">DSM 8415</strain>
    </source>
</reference>
<evidence type="ECO:0000256" key="4">
    <source>
        <dbReference type="ARBA" id="ARBA00022781"/>
    </source>
</evidence>